<dbReference type="PIRSF" id="PIRSF017228">
    <property type="entry name" value="Sphnglp_dlt4_des"/>
    <property type="match status" value="1"/>
</dbReference>
<dbReference type="GO" id="GO:0016020">
    <property type="term" value="C:membrane"/>
    <property type="evidence" value="ECO:0007669"/>
    <property type="project" value="UniProtKB-SubCell"/>
</dbReference>
<dbReference type="EC" id="1.14.19.17" evidence="3"/>
<name>A0A7S3PTW9_9STRA</name>
<dbReference type="PANTHER" id="PTHR12879:SF8">
    <property type="entry name" value="SPHINGOLIPID DELTA(4)-DESATURASE DES1"/>
    <property type="match status" value="1"/>
</dbReference>
<comment type="subcellular location">
    <subcellularLocation>
        <location evidence="1">Membrane</location>
        <topology evidence="1">Multi-pass membrane protein</topology>
    </subcellularLocation>
</comment>
<evidence type="ECO:0000259" key="11">
    <source>
        <dbReference type="SMART" id="SM01269"/>
    </source>
</evidence>
<evidence type="ECO:0000256" key="8">
    <source>
        <dbReference type="ARBA" id="ARBA00023136"/>
    </source>
</evidence>
<proteinExistence type="inferred from homology"/>
<comment type="similarity">
    <text evidence="2 9">Belongs to the fatty acid desaturase type 1 family. DEGS subfamily.</text>
</comment>
<evidence type="ECO:0000313" key="12">
    <source>
        <dbReference type="EMBL" id="CAE0455469.1"/>
    </source>
</evidence>
<evidence type="ECO:0000256" key="1">
    <source>
        <dbReference type="ARBA" id="ARBA00004141"/>
    </source>
</evidence>
<evidence type="ECO:0000256" key="9">
    <source>
        <dbReference type="PIRNR" id="PIRNR017228"/>
    </source>
</evidence>
<evidence type="ECO:0000256" key="6">
    <source>
        <dbReference type="ARBA" id="ARBA00023002"/>
    </source>
</evidence>
<dbReference type="GO" id="GO:0042284">
    <property type="term" value="F:sphingolipid delta-4 desaturase activity"/>
    <property type="evidence" value="ECO:0007669"/>
    <property type="project" value="UniProtKB-UniRule"/>
</dbReference>
<keyword evidence="4 10" id="KW-0812">Transmembrane</keyword>
<dbReference type="Pfam" id="PF00487">
    <property type="entry name" value="FA_desaturase"/>
    <property type="match status" value="1"/>
</dbReference>
<dbReference type="SMART" id="SM01269">
    <property type="entry name" value="Lipid_DES"/>
    <property type="match status" value="1"/>
</dbReference>
<keyword evidence="6 9" id="KW-0560">Oxidoreductase</keyword>
<gene>
    <name evidence="12" type="ORF">CDEB00056_LOCUS310</name>
</gene>
<keyword evidence="8 9" id="KW-0472">Membrane</keyword>
<dbReference type="AlphaFoldDB" id="A0A7S3PTW9"/>
<evidence type="ECO:0000256" key="10">
    <source>
        <dbReference type="SAM" id="Phobius"/>
    </source>
</evidence>
<keyword evidence="7 9" id="KW-0443">Lipid metabolism</keyword>
<feature type="transmembrane region" description="Helical" evidence="10">
    <location>
        <begin position="98"/>
        <end position="120"/>
    </location>
</feature>
<feature type="transmembrane region" description="Helical" evidence="10">
    <location>
        <begin position="229"/>
        <end position="252"/>
    </location>
</feature>
<accession>A0A7S3PTW9</accession>
<evidence type="ECO:0000256" key="3">
    <source>
        <dbReference type="ARBA" id="ARBA00012021"/>
    </source>
</evidence>
<dbReference type="GO" id="GO:0046513">
    <property type="term" value="P:ceramide biosynthetic process"/>
    <property type="evidence" value="ECO:0007669"/>
    <property type="project" value="TreeGrafter"/>
</dbReference>
<protein>
    <recommendedName>
        <fullName evidence="3">sphingolipid 4-desaturase</fullName>
        <ecNumber evidence="3">1.14.19.17</ecNumber>
    </recommendedName>
</protein>
<feature type="domain" description="Sphingolipid delta4-desaturase N-terminal" evidence="11">
    <location>
        <begin position="34"/>
        <end position="75"/>
    </location>
</feature>
<reference evidence="12" key="1">
    <citation type="submission" date="2021-01" db="EMBL/GenBank/DDBJ databases">
        <authorList>
            <person name="Corre E."/>
            <person name="Pelletier E."/>
            <person name="Niang G."/>
            <person name="Scheremetjew M."/>
            <person name="Finn R."/>
            <person name="Kale V."/>
            <person name="Holt S."/>
            <person name="Cochrane G."/>
            <person name="Meng A."/>
            <person name="Brown T."/>
            <person name="Cohen L."/>
        </authorList>
    </citation>
    <scope>NUCLEOTIDE SEQUENCE</scope>
    <source>
        <strain evidence="12">MM31A-1</strain>
    </source>
</reference>
<evidence type="ECO:0000256" key="2">
    <source>
        <dbReference type="ARBA" id="ARBA00006146"/>
    </source>
</evidence>
<evidence type="ECO:0000256" key="5">
    <source>
        <dbReference type="ARBA" id="ARBA00022989"/>
    </source>
</evidence>
<sequence length="363" mass="41429">MGKGGNVQPMAPAVGAISESTRSTLIDERKSKMAAGSQFHWASGEAIQEPHVQRRNAIVAAHPEVKRLFGPDHFTKYTVAFAMALQILSLHLLQGAPWYTWLFCCYTLSGTINHGLTLAMHEASHGLTAKGVTANRIIGIFANLSMGIPASASFKRYHMEHHRFQGEDTMDVDIPCEFEGWFFKNTARKILWCFLQPLFYSLRPLIVNPKEPSKWEFINYGATITFNSIIYYFFGLGGVAYLVCGTLLGMGVHPVAGHFISEHYVMHDGQETYSYYGPLNWFTFHVGYHNEHHDFPFVTGKNLRKVRAMAPEFYDDIPHYHSWFKVIYDYIMDDKISPYSRMKRVTLENEEIERIRARGGLVK</sequence>
<dbReference type="InterPro" id="IPR005804">
    <property type="entry name" value="FA_desaturase_dom"/>
</dbReference>
<dbReference type="Pfam" id="PF08557">
    <property type="entry name" value="Lipid_DES"/>
    <property type="match status" value="1"/>
</dbReference>
<dbReference type="InterPro" id="IPR011388">
    <property type="entry name" value="DES1/DES2"/>
</dbReference>
<dbReference type="PANTHER" id="PTHR12879">
    <property type="entry name" value="SPHINGOLIPID DELTA 4 DESATURASE/C-4 HYDROXYLASE PROTEIN DES2"/>
    <property type="match status" value="1"/>
</dbReference>
<evidence type="ECO:0000256" key="7">
    <source>
        <dbReference type="ARBA" id="ARBA00023098"/>
    </source>
</evidence>
<dbReference type="EMBL" id="HBIO01000428">
    <property type="protein sequence ID" value="CAE0455469.1"/>
    <property type="molecule type" value="Transcribed_RNA"/>
</dbReference>
<dbReference type="InterPro" id="IPR013866">
    <property type="entry name" value="Sphingolipid_d4-desaturase_N"/>
</dbReference>
<keyword evidence="5 10" id="KW-1133">Transmembrane helix</keyword>
<dbReference type="CDD" id="cd03508">
    <property type="entry name" value="Delta4-sphingolipid-FADS-like"/>
    <property type="match status" value="1"/>
</dbReference>
<organism evidence="12">
    <name type="scientific">Chaetoceros debilis</name>
    <dbReference type="NCBI Taxonomy" id="122233"/>
    <lineage>
        <taxon>Eukaryota</taxon>
        <taxon>Sar</taxon>
        <taxon>Stramenopiles</taxon>
        <taxon>Ochrophyta</taxon>
        <taxon>Bacillariophyta</taxon>
        <taxon>Coscinodiscophyceae</taxon>
        <taxon>Chaetocerotophycidae</taxon>
        <taxon>Chaetocerotales</taxon>
        <taxon>Chaetocerotaceae</taxon>
        <taxon>Chaetoceros</taxon>
    </lineage>
</organism>
<evidence type="ECO:0000256" key="4">
    <source>
        <dbReference type="ARBA" id="ARBA00022692"/>
    </source>
</evidence>